<keyword evidence="4" id="KW-0067">ATP-binding</keyword>
<keyword evidence="7" id="KW-1185">Reference proteome</keyword>
<dbReference type="Proteomes" id="UP000887575">
    <property type="component" value="Unassembled WGS sequence"/>
</dbReference>
<dbReference type="SMART" id="SM00220">
    <property type="entry name" value="S_TKc"/>
    <property type="match status" value="1"/>
</dbReference>
<evidence type="ECO:0000259" key="6">
    <source>
        <dbReference type="PROSITE" id="PS50011"/>
    </source>
</evidence>
<dbReference type="Pfam" id="PF00069">
    <property type="entry name" value="Pkinase"/>
    <property type="match status" value="1"/>
</dbReference>
<dbReference type="GO" id="GO:0005524">
    <property type="term" value="F:ATP binding"/>
    <property type="evidence" value="ECO:0007669"/>
    <property type="project" value="UniProtKB-KW"/>
</dbReference>
<dbReference type="AlphaFoldDB" id="A0AAF3J8N8"/>
<sequence>MMDKSTRKNGEILSHKMVKSSPCKTIKAQTICFSKGDRHEIYKTNFADFSSVKTCWKRKESDGWMQIGQLCSTLNKIDDEILRTQESIDLRWERPVILGGYGQISTIEMRYRGLPNQQFIAKNAREGRLLYELRDEWNLLPELVLILEKCCDENLKELISNAKRIYSMYTVVCWAKQLFSALDYLHEERLIHGDIKTKNILLTERKDRKNVYDVKLCDFGVTVNKKESVTFLVRTWEDFQKGTLLYMSPEAFDCLVCHRSDIFCLGLVLWEMIERRNSYLDEKKKQREPPIVCCIDNEKLRKLIFDCTRISYKERVKDAKFVLQKLEPMLEDYETRLNLSAEVKTEESETILRPPIGFDGERVKGEYPRDDLDDLLSLHDFENNDQPTNYYHVVKWLTRERNKLADMAEYYYNNLRKTEKTTKSFAKLHGS</sequence>
<evidence type="ECO:0000313" key="7">
    <source>
        <dbReference type="Proteomes" id="UP000887575"/>
    </source>
</evidence>
<keyword evidence="1" id="KW-0808">Transferase</keyword>
<dbReference type="PROSITE" id="PS00108">
    <property type="entry name" value="PROTEIN_KINASE_ST"/>
    <property type="match status" value="1"/>
</dbReference>
<feature type="domain" description="Protein kinase" evidence="6">
    <location>
        <begin position="1"/>
        <end position="330"/>
    </location>
</feature>
<organism evidence="7 8">
    <name type="scientific">Mesorhabditis belari</name>
    <dbReference type="NCBI Taxonomy" id="2138241"/>
    <lineage>
        <taxon>Eukaryota</taxon>
        <taxon>Metazoa</taxon>
        <taxon>Ecdysozoa</taxon>
        <taxon>Nematoda</taxon>
        <taxon>Chromadorea</taxon>
        <taxon>Rhabditida</taxon>
        <taxon>Rhabditina</taxon>
        <taxon>Rhabditomorpha</taxon>
        <taxon>Rhabditoidea</taxon>
        <taxon>Rhabditidae</taxon>
        <taxon>Mesorhabditinae</taxon>
        <taxon>Mesorhabditis</taxon>
    </lineage>
</organism>
<dbReference type="SUPFAM" id="SSF56112">
    <property type="entry name" value="Protein kinase-like (PK-like)"/>
    <property type="match status" value="1"/>
</dbReference>
<dbReference type="PROSITE" id="PS50011">
    <property type="entry name" value="PROTEIN_KINASE_DOM"/>
    <property type="match status" value="1"/>
</dbReference>
<proteinExistence type="inferred from homology"/>
<dbReference type="InterPro" id="IPR008271">
    <property type="entry name" value="Ser/Thr_kinase_AS"/>
</dbReference>
<protein>
    <recommendedName>
        <fullName evidence="6">Protein kinase domain-containing protein</fullName>
    </recommendedName>
</protein>
<keyword evidence="2" id="KW-0547">Nucleotide-binding</keyword>
<evidence type="ECO:0000256" key="3">
    <source>
        <dbReference type="ARBA" id="ARBA00022777"/>
    </source>
</evidence>
<name>A0AAF3J8N8_9BILA</name>
<dbReference type="InterPro" id="IPR011009">
    <property type="entry name" value="Kinase-like_dom_sf"/>
</dbReference>
<accession>A0AAF3J8N8</accession>
<dbReference type="PANTHER" id="PTHR11042">
    <property type="entry name" value="EUKARYOTIC TRANSLATION INITIATION FACTOR 2-ALPHA KINASE EIF2-ALPHA KINASE -RELATED"/>
    <property type="match status" value="1"/>
</dbReference>
<dbReference type="WBParaSite" id="MBELARI_LOCUS3436">
    <property type="protein sequence ID" value="MBELARI_LOCUS3436"/>
    <property type="gene ID" value="MBELARI_LOCUS3436"/>
</dbReference>
<dbReference type="InterPro" id="IPR000719">
    <property type="entry name" value="Prot_kinase_dom"/>
</dbReference>
<keyword evidence="3" id="KW-0418">Kinase</keyword>
<dbReference type="GO" id="GO:0005634">
    <property type="term" value="C:nucleus"/>
    <property type="evidence" value="ECO:0007669"/>
    <property type="project" value="TreeGrafter"/>
</dbReference>
<dbReference type="GO" id="GO:0005737">
    <property type="term" value="C:cytoplasm"/>
    <property type="evidence" value="ECO:0007669"/>
    <property type="project" value="TreeGrafter"/>
</dbReference>
<evidence type="ECO:0000256" key="4">
    <source>
        <dbReference type="ARBA" id="ARBA00022840"/>
    </source>
</evidence>
<evidence type="ECO:0000256" key="2">
    <source>
        <dbReference type="ARBA" id="ARBA00022741"/>
    </source>
</evidence>
<reference evidence="8" key="1">
    <citation type="submission" date="2024-02" db="UniProtKB">
        <authorList>
            <consortium name="WormBaseParasite"/>
        </authorList>
    </citation>
    <scope>IDENTIFICATION</scope>
</reference>
<dbReference type="Gene3D" id="1.10.510.10">
    <property type="entry name" value="Transferase(Phosphotransferase) domain 1"/>
    <property type="match status" value="1"/>
</dbReference>
<comment type="similarity">
    <text evidence="5">Belongs to the protein kinase superfamily. Ser/Thr protein kinase family. GCN2 subfamily.</text>
</comment>
<dbReference type="GO" id="GO:0004672">
    <property type="term" value="F:protein kinase activity"/>
    <property type="evidence" value="ECO:0007669"/>
    <property type="project" value="InterPro"/>
</dbReference>
<dbReference type="InterPro" id="IPR050339">
    <property type="entry name" value="CC_SR_Kinase"/>
</dbReference>
<evidence type="ECO:0000256" key="1">
    <source>
        <dbReference type="ARBA" id="ARBA00022679"/>
    </source>
</evidence>
<evidence type="ECO:0000256" key="5">
    <source>
        <dbReference type="ARBA" id="ARBA00037982"/>
    </source>
</evidence>
<evidence type="ECO:0000313" key="8">
    <source>
        <dbReference type="WBParaSite" id="MBELARI_LOCUS3436"/>
    </source>
</evidence>